<feature type="domain" description="RNA polymerase sigma-70" evidence="8">
    <location>
        <begin position="211"/>
        <end position="237"/>
    </location>
</feature>
<evidence type="ECO:0000259" key="7">
    <source>
        <dbReference type="PROSITE" id="PS00715"/>
    </source>
</evidence>
<dbReference type="InterPro" id="IPR014284">
    <property type="entry name" value="RNA_pol_sigma-70_dom"/>
</dbReference>
<reference evidence="10" key="1">
    <citation type="journal article" date="2019" name="Int. J. Syst. Evol. Microbiol.">
        <title>The Global Catalogue of Microorganisms (GCM) 10K type strain sequencing project: providing services to taxonomists for standard genome sequencing and annotation.</title>
        <authorList>
            <consortium name="The Broad Institute Genomics Platform"/>
            <consortium name="The Broad Institute Genome Sequencing Center for Infectious Disease"/>
            <person name="Wu L."/>
            <person name="Ma J."/>
        </authorList>
    </citation>
    <scope>NUCLEOTIDE SEQUENCE [LARGE SCALE GENOMIC DNA]</scope>
    <source>
        <strain evidence="10">CGMCC 1.11013</strain>
    </source>
</reference>
<keyword evidence="3 6" id="KW-0731">Sigma factor</keyword>
<protein>
    <recommendedName>
        <fullName evidence="6">RNA polymerase sigma factor FliA</fullName>
    </recommendedName>
    <alternativeName>
        <fullName evidence="6">RNA polymerase sigma factor for flagellar operon</fullName>
    </alternativeName>
    <alternativeName>
        <fullName evidence="6">Sigma F</fullName>
    </alternativeName>
    <alternativeName>
        <fullName evidence="6">Sigma-28</fullName>
    </alternativeName>
</protein>
<dbReference type="EMBL" id="BMEG01000009">
    <property type="protein sequence ID" value="GGD86852.1"/>
    <property type="molecule type" value="Genomic_DNA"/>
</dbReference>
<dbReference type="InterPro" id="IPR007630">
    <property type="entry name" value="RNA_pol_sigma70_r4"/>
</dbReference>
<dbReference type="InterPro" id="IPR013325">
    <property type="entry name" value="RNA_pol_sigma_r2"/>
</dbReference>
<dbReference type="PANTHER" id="PTHR30385">
    <property type="entry name" value="SIGMA FACTOR F FLAGELLAR"/>
    <property type="match status" value="1"/>
</dbReference>
<feature type="region of interest" description="Sigma-70 factor domain-2" evidence="6">
    <location>
        <begin position="21"/>
        <end position="93"/>
    </location>
</feature>
<name>A0ABQ1RYC2_9BURK</name>
<sequence>MIKTKVTQMYNAQGKLSQSDVLTRYAPLVRRLGLQLVAKMPASVDLDDLIQAGMIGLMDAASRYKEDQGAQFETYASQRIRGAMLDELRANDWLPRSMRKTSREVESAVHKVEQSLGRSASETEIAEHMKLPLDEYQSMLQDLHGSQLIYYEDFDRSADDEPFLDRHCVDRSDPLSALLDDSLRGALIEAIDRLPEREKLLMSLYYERGLNLREIGAVMEVSESRVCQLHSQAVARLRAKLREQEWTGVEA</sequence>
<comment type="subcellular location">
    <subcellularLocation>
        <location evidence="6">Cytoplasm</location>
    </subcellularLocation>
</comment>
<feature type="region of interest" description="Sigma-70 factor domain-3" evidence="6">
    <location>
        <begin position="101"/>
        <end position="171"/>
    </location>
</feature>
<gene>
    <name evidence="6 9" type="primary">fliA</name>
    <name evidence="9" type="ORF">GCM10010985_46860</name>
</gene>
<dbReference type="PROSITE" id="PS00716">
    <property type="entry name" value="SIGMA70_2"/>
    <property type="match status" value="1"/>
</dbReference>
<dbReference type="InterPro" id="IPR000943">
    <property type="entry name" value="RNA_pol_sigma70"/>
</dbReference>
<keyword evidence="2 6" id="KW-0805">Transcription regulation</keyword>
<evidence type="ECO:0000256" key="4">
    <source>
        <dbReference type="ARBA" id="ARBA00023125"/>
    </source>
</evidence>
<dbReference type="PIRSF" id="PIRSF000770">
    <property type="entry name" value="RNA_pol_sigma-SigE/K"/>
    <property type="match status" value="1"/>
</dbReference>
<keyword evidence="1 6" id="KW-0963">Cytoplasm</keyword>
<comment type="similarity">
    <text evidence="6">Belongs to the sigma-70 factor family. FliA subfamily.</text>
</comment>
<dbReference type="NCBIfam" id="TIGR02479">
    <property type="entry name" value="FliA_WhiG"/>
    <property type="match status" value="1"/>
</dbReference>
<dbReference type="PROSITE" id="PS00715">
    <property type="entry name" value="SIGMA70_1"/>
    <property type="match status" value="1"/>
</dbReference>
<dbReference type="NCBIfam" id="TIGR02937">
    <property type="entry name" value="sigma70-ECF"/>
    <property type="match status" value="1"/>
</dbReference>
<feature type="DNA-binding region" description="H-T-H motif" evidence="6">
    <location>
        <begin position="212"/>
        <end position="231"/>
    </location>
</feature>
<keyword evidence="4 6" id="KW-0238">DNA-binding</keyword>
<evidence type="ECO:0000256" key="5">
    <source>
        <dbReference type="ARBA" id="ARBA00023163"/>
    </source>
</evidence>
<dbReference type="Pfam" id="PF04539">
    <property type="entry name" value="Sigma70_r3"/>
    <property type="match status" value="1"/>
</dbReference>
<dbReference type="NCBIfam" id="NF005413">
    <property type="entry name" value="PRK06986.1"/>
    <property type="match status" value="1"/>
</dbReference>
<accession>A0ABQ1RYC2</accession>
<evidence type="ECO:0000256" key="3">
    <source>
        <dbReference type="ARBA" id="ARBA00023082"/>
    </source>
</evidence>
<feature type="short sequence motif" description="Interaction with polymerase core subunit RpoC" evidence="6">
    <location>
        <begin position="48"/>
        <end position="51"/>
    </location>
</feature>
<dbReference type="InterPro" id="IPR013324">
    <property type="entry name" value="RNA_pol_sigma_r3/r4-like"/>
</dbReference>
<dbReference type="PANTHER" id="PTHR30385:SF7">
    <property type="entry name" value="RNA POLYMERASE SIGMA FACTOR FLIA"/>
    <property type="match status" value="1"/>
</dbReference>
<keyword evidence="5 6" id="KW-0804">Transcription</keyword>
<evidence type="ECO:0000256" key="6">
    <source>
        <dbReference type="HAMAP-Rule" id="MF_00962"/>
    </source>
</evidence>
<dbReference type="Gene3D" id="1.10.1740.10">
    <property type="match status" value="1"/>
</dbReference>
<evidence type="ECO:0000313" key="9">
    <source>
        <dbReference type="EMBL" id="GGD86852.1"/>
    </source>
</evidence>
<comment type="caution">
    <text evidence="9">The sequence shown here is derived from an EMBL/GenBank/DDBJ whole genome shotgun (WGS) entry which is preliminary data.</text>
</comment>
<dbReference type="InterPro" id="IPR007624">
    <property type="entry name" value="RNA_pol_sigma70_r3"/>
</dbReference>
<organism evidence="9 10">
    <name type="scientific">Caballeronia grimmiae</name>
    <dbReference type="NCBI Taxonomy" id="1071679"/>
    <lineage>
        <taxon>Bacteria</taxon>
        <taxon>Pseudomonadati</taxon>
        <taxon>Pseudomonadota</taxon>
        <taxon>Betaproteobacteria</taxon>
        <taxon>Burkholderiales</taxon>
        <taxon>Burkholderiaceae</taxon>
        <taxon>Caballeronia</taxon>
    </lineage>
</organism>
<dbReference type="InterPro" id="IPR012845">
    <property type="entry name" value="RNA_pol_sigma_FliA_WhiG"/>
</dbReference>
<feature type="domain" description="RNA polymerase sigma-70" evidence="7">
    <location>
        <begin position="48"/>
        <end position="61"/>
    </location>
</feature>
<feature type="region of interest" description="Sigma-70 factor domain-4" evidence="6">
    <location>
        <begin position="190"/>
        <end position="238"/>
    </location>
</feature>
<evidence type="ECO:0000256" key="2">
    <source>
        <dbReference type="ARBA" id="ARBA00023015"/>
    </source>
</evidence>
<dbReference type="SUPFAM" id="SSF88946">
    <property type="entry name" value="Sigma2 domain of RNA polymerase sigma factors"/>
    <property type="match status" value="1"/>
</dbReference>
<proteinExistence type="inferred from homology"/>
<dbReference type="Pfam" id="PF04545">
    <property type="entry name" value="Sigma70_r4"/>
    <property type="match status" value="1"/>
</dbReference>
<dbReference type="HAMAP" id="MF_00962">
    <property type="entry name" value="Sigma70_FliA"/>
    <property type="match status" value="1"/>
</dbReference>
<evidence type="ECO:0000313" key="10">
    <source>
        <dbReference type="Proteomes" id="UP000597138"/>
    </source>
</evidence>
<dbReference type="InterPro" id="IPR028617">
    <property type="entry name" value="Sigma70_FliA"/>
</dbReference>
<dbReference type="Gene3D" id="1.20.140.160">
    <property type="match status" value="1"/>
</dbReference>
<dbReference type="PRINTS" id="PR00046">
    <property type="entry name" value="SIGMA70FCT"/>
</dbReference>
<dbReference type="CDD" id="cd06171">
    <property type="entry name" value="Sigma70_r4"/>
    <property type="match status" value="1"/>
</dbReference>
<comment type="function">
    <text evidence="6">Sigma factors are initiation factors that promote the attachment of RNA polymerase to specific initiation sites and are then released. This sigma factor controls the expression of flagella-related genes.</text>
</comment>
<evidence type="ECO:0000259" key="8">
    <source>
        <dbReference type="PROSITE" id="PS00716"/>
    </source>
</evidence>
<evidence type="ECO:0000256" key="1">
    <source>
        <dbReference type="ARBA" id="ARBA00022490"/>
    </source>
</evidence>
<keyword evidence="10" id="KW-1185">Reference proteome</keyword>
<dbReference type="Pfam" id="PF04542">
    <property type="entry name" value="Sigma70_r2"/>
    <property type="match status" value="1"/>
</dbReference>
<dbReference type="SUPFAM" id="SSF88659">
    <property type="entry name" value="Sigma3 and sigma4 domains of RNA polymerase sigma factors"/>
    <property type="match status" value="2"/>
</dbReference>
<dbReference type="Proteomes" id="UP000597138">
    <property type="component" value="Unassembled WGS sequence"/>
</dbReference>
<dbReference type="InterPro" id="IPR007627">
    <property type="entry name" value="RNA_pol_sigma70_r2"/>
</dbReference>